<name>A0ABR4H0V8_9EURO</name>
<accession>A0ABR4H0V8</accession>
<proteinExistence type="predicted"/>
<dbReference type="Proteomes" id="UP001610334">
    <property type="component" value="Unassembled WGS sequence"/>
</dbReference>
<dbReference type="SUPFAM" id="SSF52047">
    <property type="entry name" value="RNI-like"/>
    <property type="match status" value="1"/>
</dbReference>
<dbReference type="EMBL" id="JBFXLT010000096">
    <property type="protein sequence ID" value="KAL2809092.1"/>
    <property type="molecule type" value="Genomic_DNA"/>
</dbReference>
<dbReference type="InterPro" id="IPR032675">
    <property type="entry name" value="LRR_dom_sf"/>
</dbReference>
<comment type="caution">
    <text evidence="1">The sequence shown here is derived from an EMBL/GenBank/DDBJ whole genome shotgun (WGS) entry which is preliminary data.</text>
</comment>
<evidence type="ECO:0000313" key="2">
    <source>
        <dbReference type="Proteomes" id="UP001610334"/>
    </source>
</evidence>
<keyword evidence="2" id="KW-1185">Reference proteome</keyword>
<dbReference type="Gene3D" id="3.80.10.10">
    <property type="entry name" value="Ribonuclease Inhibitor"/>
    <property type="match status" value="1"/>
</dbReference>
<reference evidence="1 2" key="1">
    <citation type="submission" date="2024-07" db="EMBL/GenBank/DDBJ databases">
        <title>Section-level genome sequencing and comparative genomics of Aspergillus sections Usti and Cavernicolus.</title>
        <authorList>
            <consortium name="Lawrence Berkeley National Laboratory"/>
            <person name="Nybo J.L."/>
            <person name="Vesth T.C."/>
            <person name="Theobald S."/>
            <person name="Frisvad J.C."/>
            <person name="Larsen T.O."/>
            <person name="Kjaerboelling I."/>
            <person name="Rothschild-Mancinelli K."/>
            <person name="Lyhne E.K."/>
            <person name="Kogle M.E."/>
            <person name="Barry K."/>
            <person name="Clum A."/>
            <person name="Na H."/>
            <person name="Ledsgaard L."/>
            <person name="Lin J."/>
            <person name="Lipzen A."/>
            <person name="Kuo A."/>
            <person name="Riley R."/>
            <person name="Mondo S."/>
            <person name="Labutti K."/>
            <person name="Haridas S."/>
            <person name="Pangalinan J."/>
            <person name="Salamov A.A."/>
            <person name="Simmons B.A."/>
            <person name="Magnuson J.K."/>
            <person name="Chen J."/>
            <person name="Drula E."/>
            <person name="Henrissat B."/>
            <person name="Wiebenga A."/>
            <person name="Lubbers R.J."/>
            <person name="Gomes A.C."/>
            <person name="Makela M.R."/>
            <person name="Stajich J."/>
            <person name="Grigoriev I.V."/>
            <person name="Mortensen U.H."/>
            <person name="De Vries R.P."/>
            <person name="Baker S.E."/>
            <person name="Andersen M.R."/>
        </authorList>
    </citation>
    <scope>NUCLEOTIDE SEQUENCE [LARGE SCALE GENOMIC DNA]</scope>
    <source>
        <strain evidence="1 2">CBS 588.65</strain>
    </source>
</reference>
<sequence length="405" mass="45834">MWLDERNPLWRIRYQFSESDIRDALHNVADALKIDGLRKLSVNDLVAVLISELPNLQHCSLQVGVDDDEVASRAGLRTAAISSLPIKTIDLSLCSTACEARKSYGKVTIIQRAFSLLSLARSLETLNLHRYNGVLSDDRDPIPPLPNLKNLRLTFSWLDKRTLQRLLSSCHSLRTFHYEATTNPERCLINWHDSPLVRTGNIHFSLPDAVKHLSNHCKTLESVHLDLRMRGFRQCTPEPRVASSFQHFTTLNHLFLNLDELHTVYMTPHPSGDQGLLAELLPSTITSLHLAGQITDELPRMKQSLIGLAEAALSSQLPMLEVVRWDENERLGDGFPVRTMFSAAGIDFEYSNWPLSMSTLGEKQIISHPSYFDDGYRVYGIDYIPHHELTLALLQVSPDEEDPDL</sequence>
<organism evidence="1 2">
    <name type="scientific">Aspergillus granulosus</name>
    <dbReference type="NCBI Taxonomy" id="176169"/>
    <lineage>
        <taxon>Eukaryota</taxon>
        <taxon>Fungi</taxon>
        <taxon>Dikarya</taxon>
        <taxon>Ascomycota</taxon>
        <taxon>Pezizomycotina</taxon>
        <taxon>Eurotiomycetes</taxon>
        <taxon>Eurotiomycetidae</taxon>
        <taxon>Eurotiales</taxon>
        <taxon>Aspergillaceae</taxon>
        <taxon>Aspergillus</taxon>
        <taxon>Aspergillus subgen. Nidulantes</taxon>
    </lineage>
</organism>
<evidence type="ECO:0008006" key="3">
    <source>
        <dbReference type="Google" id="ProtNLM"/>
    </source>
</evidence>
<gene>
    <name evidence="1" type="ORF">BJX63DRAFT_406850</name>
</gene>
<protein>
    <recommendedName>
        <fullName evidence="3">F-box domain-containing protein</fullName>
    </recommendedName>
</protein>
<evidence type="ECO:0000313" key="1">
    <source>
        <dbReference type="EMBL" id="KAL2809092.1"/>
    </source>
</evidence>